<dbReference type="InterPro" id="IPR019613">
    <property type="entry name" value="DUF4198"/>
</dbReference>
<evidence type="ECO:0000313" key="1">
    <source>
        <dbReference type="EMBL" id="BBO82125.1"/>
    </source>
</evidence>
<accession>A0A5K7ZNK0</accession>
<sequence length="244" mass="27093">MALQTNRFTRLVVAGISLLSILISTGTVFGHHLWIIQNGDGYMVARGALPDRLDSYDPTAVKMIKAVDREGGEIPITRIAEKEKALFRAERPPCLAAVRCEWGGRVETTRGKKLMTRQEAEKQGFKVLKAFTSTQTSKTMFAETTAISNPLGLVFEVVPLKSPYRIGPDEPLEVKLLFDGAPLKHAVVSLNDQTRTETDAQGIARFAVKQSGRQLIAAKHIVPVKDNSEIDYLKFMTFFIFEAK</sequence>
<dbReference type="Proteomes" id="UP000425960">
    <property type="component" value="Chromosome"/>
</dbReference>
<organism evidence="1 2">
    <name type="scientific">Desulfosarcina ovata subsp. sediminis</name>
    <dbReference type="NCBI Taxonomy" id="885957"/>
    <lineage>
        <taxon>Bacteria</taxon>
        <taxon>Pseudomonadati</taxon>
        <taxon>Thermodesulfobacteriota</taxon>
        <taxon>Desulfobacteria</taxon>
        <taxon>Desulfobacterales</taxon>
        <taxon>Desulfosarcinaceae</taxon>
        <taxon>Desulfosarcina</taxon>
    </lineage>
</organism>
<gene>
    <name evidence="1" type="ORF">DSCO28_26910</name>
</gene>
<dbReference type="EMBL" id="AP021876">
    <property type="protein sequence ID" value="BBO82125.1"/>
    <property type="molecule type" value="Genomic_DNA"/>
</dbReference>
<evidence type="ECO:0000313" key="2">
    <source>
        <dbReference type="Proteomes" id="UP000425960"/>
    </source>
</evidence>
<proteinExistence type="predicted"/>
<dbReference type="KEGG" id="dov:DSCO28_26910"/>
<protein>
    <submittedName>
        <fullName evidence="1">Nickel ABC transporter substrate-binding protein</fullName>
    </submittedName>
</protein>
<reference evidence="1 2" key="1">
    <citation type="submission" date="2019-11" db="EMBL/GenBank/DDBJ databases">
        <title>Comparative genomics of hydrocarbon-degrading Desulfosarcina strains.</title>
        <authorList>
            <person name="Watanabe M."/>
            <person name="Kojima H."/>
            <person name="Fukui M."/>
        </authorList>
    </citation>
    <scope>NUCLEOTIDE SEQUENCE [LARGE SCALE GENOMIC DNA]</scope>
    <source>
        <strain evidence="1 2">28bB2T</strain>
    </source>
</reference>
<dbReference type="Pfam" id="PF10670">
    <property type="entry name" value="DUF4198"/>
    <property type="match status" value="1"/>
</dbReference>
<name>A0A5K7ZNK0_9BACT</name>
<dbReference type="AlphaFoldDB" id="A0A5K7ZNK0"/>